<comment type="caution">
    <text evidence="5">The sequence shown here is derived from an EMBL/GenBank/DDBJ whole genome shotgun (WGS) entry which is preliminary data.</text>
</comment>
<evidence type="ECO:0000256" key="4">
    <source>
        <dbReference type="SAM" id="MobiDB-lite"/>
    </source>
</evidence>
<keyword evidence="1" id="KW-0677">Repeat</keyword>
<accession>A0A210QXD2</accession>
<dbReference type="PIRSF" id="PIRSF000654">
    <property type="entry name" value="Integrin-linked_kinase"/>
    <property type="match status" value="1"/>
</dbReference>
<dbReference type="GO" id="GO:0031436">
    <property type="term" value="C:BRCA1-BARD1 complex"/>
    <property type="evidence" value="ECO:0007669"/>
    <property type="project" value="TreeGrafter"/>
</dbReference>
<dbReference type="GO" id="GO:0070531">
    <property type="term" value="C:BRCA1-A complex"/>
    <property type="evidence" value="ECO:0007669"/>
    <property type="project" value="TreeGrafter"/>
</dbReference>
<evidence type="ECO:0000256" key="2">
    <source>
        <dbReference type="ARBA" id="ARBA00023043"/>
    </source>
</evidence>
<dbReference type="PROSITE" id="PS50297">
    <property type="entry name" value="ANK_REP_REGION"/>
    <property type="match status" value="3"/>
</dbReference>
<dbReference type="PROSITE" id="PS50088">
    <property type="entry name" value="ANK_REPEAT"/>
    <property type="match status" value="4"/>
</dbReference>
<keyword evidence="6" id="KW-1185">Reference proteome</keyword>
<dbReference type="GO" id="GO:0085020">
    <property type="term" value="P:protein K6-linked ubiquitination"/>
    <property type="evidence" value="ECO:0007669"/>
    <property type="project" value="TreeGrafter"/>
</dbReference>
<feature type="repeat" description="ANK" evidence="3">
    <location>
        <begin position="115"/>
        <end position="147"/>
    </location>
</feature>
<evidence type="ECO:0000256" key="3">
    <source>
        <dbReference type="PROSITE-ProRule" id="PRU00023"/>
    </source>
</evidence>
<keyword evidence="2 3" id="KW-0040">ANK repeat</keyword>
<feature type="repeat" description="ANK" evidence="3">
    <location>
        <begin position="148"/>
        <end position="180"/>
    </location>
</feature>
<feature type="compositionally biased region" description="Polar residues" evidence="4">
    <location>
        <begin position="26"/>
        <end position="36"/>
    </location>
</feature>
<organism evidence="5 6">
    <name type="scientific">Mizuhopecten yessoensis</name>
    <name type="common">Japanese scallop</name>
    <name type="synonym">Patinopecten yessoensis</name>
    <dbReference type="NCBI Taxonomy" id="6573"/>
    <lineage>
        <taxon>Eukaryota</taxon>
        <taxon>Metazoa</taxon>
        <taxon>Spiralia</taxon>
        <taxon>Lophotrochozoa</taxon>
        <taxon>Mollusca</taxon>
        <taxon>Bivalvia</taxon>
        <taxon>Autobranchia</taxon>
        <taxon>Pteriomorphia</taxon>
        <taxon>Pectinida</taxon>
        <taxon>Pectinoidea</taxon>
        <taxon>Pectinidae</taxon>
        <taxon>Mizuhopecten</taxon>
    </lineage>
</organism>
<dbReference type="Proteomes" id="UP000242188">
    <property type="component" value="Unassembled WGS sequence"/>
</dbReference>
<dbReference type="InterPro" id="IPR036770">
    <property type="entry name" value="Ankyrin_rpt-contain_sf"/>
</dbReference>
<reference evidence="5 6" key="1">
    <citation type="journal article" date="2017" name="Nat. Ecol. Evol.">
        <title>Scallop genome provides insights into evolution of bilaterian karyotype and development.</title>
        <authorList>
            <person name="Wang S."/>
            <person name="Zhang J."/>
            <person name="Jiao W."/>
            <person name="Li J."/>
            <person name="Xun X."/>
            <person name="Sun Y."/>
            <person name="Guo X."/>
            <person name="Huan P."/>
            <person name="Dong B."/>
            <person name="Zhang L."/>
            <person name="Hu X."/>
            <person name="Sun X."/>
            <person name="Wang J."/>
            <person name="Zhao C."/>
            <person name="Wang Y."/>
            <person name="Wang D."/>
            <person name="Huang X."/>
            <person name="Wang R."/>
            <person name="Lv J."/>
            <person name="Li Y."/>
            <person name="Zhang Z."/>
            <person name="Liu B."/>
            <person name="Lu W."/>
            <person name="Hui Y."/>
            <person name="Liang J."/>
            <person name="Zhou Z."/>
            <person name="Hou R."/>
            <person name="Li X."/>
            <person name="Liu Y."/>
            <person name="Li H."/>
            <person name="Ning X."/>
            <person name="Lin Y."/>
            <person name="Zhao L."/>
            <person name="Xing Q."/>
            <person name="Dou J."/>
            <person name="Li Y."/>
            <person name="Mao J."/>
            <person name="Guo H."/>
            <person name="Dou H."/>
            <person name="Li T."/>
            <person name="Mu C."/>
            <person name="Jiang W."/>
            <person name="Fu Q."/>
            <person name="Fu X."/>
            <person name="Miao Y."/>
            <person name="Liu J."/>
            <person name="Yu Q."/>
            <person name="Li R."/>
            <person name="Liao H."/>
            <person name="Li X."/>
            <person name="Kong Y."/>
            <person name="Jiang Z."/>
            <person name="Chourrout D."/>
            <person name="Li R."/>
            <person name="Bao Z."/>
        </authorList>
    </citation>
    <scope>NUCLEOTIDE SEQUENCE [LARGE SCALE GENOMIC DNA]</scope>
    <source>
        <strain evidence="5 6">PY_sf001</strain>
    </source>
</reference>
<feature type="repeat" description="ANK" evidence="3">
    <location>
        <begin position="82"/>
        <end position="114"/>
    </location>
</feature>
<dbReference type="GO" id="GO:0004842">
    <property type="term" value="F:ubiquitin-protein transferase activity"/>
    <property type="evidence" value="ECO:0007669"/>
    <property type="project" value="TreeGrafter"/>
</dbReference>
<dbReference type="Gene3D" id="1.25.40.20">
    <property type="entry name" value="Ankyrin repeat-containing domain"/>
    <property type="match status" value="2"/>
</dbReference>
<feature type="region of interest" description="Disordered" evidence="4">
    <location>
        <begin position="244"/>
        <end position="264"/>
    </location>
</feature>
<dbReference type="PANTHER" id="PTHR24171:SF8">
    <property type="entry name" value="BRCA1-ASSOCIATED RING DOMAIN PROTEIN 1"/>
    <property type="match status" value="1"/>
</dbReference>
<dbReference type="STRING" id="6573.A0A210QXD2"/>
<dbReference type="OrthoDB" id="6109495at2759"/>
<dbReference type="SUPFAM" id="SSF48403">
    <property type="entry name" value="Ankyrin repeat"/>
    <property type="match status" value="1"/>
</dbReference>
<evidence type="ECO:0000313" key="6">
    <source>
        <dbReference type="Proteomes" id="UP000242188"/>
    </source>
</evidence>
<evidence type="ECO:0000256" key="1">
    <source>
        <dbReference type="ARBA" id="ARBA00022737"/>
    </source>
</evidence>
<feature type="region of interest" description="Disordered" evidence="4">
    <location>
        <begin position="26"/>
        <end position="46"/>
    </location>
</feature>
<evidence type="ECO:0000313" key="5">
    <source>
        <dbReference type="EMBL" id="OWF53419.1"/>
    </source>
</evidence>
<dbReference type="PANTHER" id="PTHR24171">
    <property type="entry name" value="ANKYRIN REPEAT DOMAIN-CONTAINING PROTEIN 39-RELATED"/>
    <property type="match status" value="1"/>
</dbReference>
<feature type="repeat" description="ANK" evidence="3">
    <location>
        <begin position="49"/>
        <end position="81"/>
    </location>
</feature>
<dbReference type="Pfam" id="PF12796">
    <property type="entry name" value="Ank_2"/>
    <property type="match status" value="1"/>
</dbReference>
<sequence length="264" mass="29535">MDKSNNSNNGSSWSLTSVSPLLQRQKQLSGSTSSLPPESKVDINTRDKKGRNTLFYAARNGDVEVAKKYLESGGDINRADNFGVSPLHEATERSKIDIIELLVQFGCNLNIKNILGQTPLMRAVLYDDLEVVKILHKAGADLDERDCTGKTALMIGLQESREDGITYLLHAGSNVHLQDRLGQSALYITMKEAKRTSNEIIRKLLKAGYDYNRDSHWLKTSEMEDLQKLEQDSHHHSGILHKIASKVKGKHHHHPQKNGSSEQD</sequence>
<proteinExistence type="predicted"/>
<dbReference type="EMBL" id="NEDP02001345">
    <property type="protein sequence ID" value="OWF53419.1"/>
    <property type="molecule type" value="Genomic_DNA"/>
</dbReference>
<name>A0A210QXD2_MIZYE</name>
<dbReference type="AlphaFoldDB" id="A0A210QXD2"/>
<protein>
    <submittedName>
        <fullName evidence="5">Ankyrin repeat protein</fullName>
    </submittedName>
</protein>
<dbReference type="SMART" id="SM00248">
    <property type="entry name" value="ANK"/>
    <property type="match status" value="5"/>
</dbReference>
<dbReference type="Pfam" id="PF00023">
    <property type="entry name" value="Ank"/>
    <property type="match status" value="1"/>
</dbReference>
<dbReference type="InterPro" id="IPR002110">
    <property type="entry name" value="Ankyrin_rpt"/>
</dbReference>
<feature type="compositionally biased region" description="Basic residues" evidence="4">
    <location>
        <begin position="244"/>
        <end position="256"/>
    </location>
</feature>
<gene>
    <name evidence="5" type="ORF">KP79_PYT23422</name>
</gene>